<organism evidence="1 2">
    <name type="scientific">Pedobacter terrae</name>
    <dbReference type="NCBI Taxonomy" id="405671"/>
    <lineage>
        <taxon>Bacteria</taxon>
        <taxon>Pseudomonadati</taxon>
        <taxon>Bacteroidota</taxon>
        <taxon>Sphingobacteriia</taxon>
        <taxon>Sphingobacteriales</taxon>
        <taxon>Sphingobacteriaceae</taxon>
        <taxon>Pedobacter</taxon>
    </lineage>
</organism>
<accession>A0A1G7Q6V8</accession>
<gene>
    <name evidence="1" type="ORF">SAMN05421827_102200</name>
</gene>
<dbReference type="OrthoDB" id="710556at2"/>
<dbReference type="RefSeq" id="WP_090497096.1">
    <property type="nucleotide sequence ID" value="NZ_FNCH01000002.1"/>
</dbReference>
<dbReference type="AlphaFoldDB" id="A0A1G7Q6V8"/>
<proteinExistence type="predicted"/>
<sequence>MEELIDKSVMVHPLLTDDPRRMQGQVGLITQINLQKDEVHVQFPYNNIGIYSTNALLSLQPKELILATIREKLVELDPKDVRILLDIYRLQNIGQPGAIEEALRWAIAFENVGGNSLVTLEDFISRGFTDHIELQSSRGR</sequence>
<evidence type="ECO:0000313" key="1">
    <source>
        <dbReference type="EMBL" id="SDF94282.1"/>
    </source>
</evidence>
<name>A0A1G7Q6V8_9SPHI</name>
<evidence type="ECO:0008006" key="3">
    <source>
        <dbReference type="Google" id="ProtNLM"/>
    </source>
</evidence>
<evidence type="ECO:0000313" key="2">
    <source>
        <dbReference type="Proteomes" id="UP000199643"/>
    </source>
</evidence>
<dbReference type="STRING" id="405671.SAMN05421827_102200"/>
<protein>
    <recommendedName>
        <fullName evidence="3">DUF4926 domain-containing protein</fullName>
    </recommendedName>
</protein>
<dbReference type="EMBL" id="FNCH01000002">
    <property type="protein sequence ID" value="SDF94282.1"/>
    <property type="molecule type" value="Genomic_DNA"/>
</dbReference>
<keyword evidence="2" id="KW-1185">Reference proteome</keyword>
<dbReference type="Proteomes" id="UP000199643">
    <property type="component" value="Unassembled WGS sequence"/>
</dbReference>
<reference evidence="2" key="1">
    <citation type="submission" date="2016-10" db="EMBL/GenBank/DDBJ databases">
        <authorList>
            <person name="Varghese N."/>
            <person name="Submissions S."/>
        </authorList>
    </citation>
    <scope>NUCLEOTIDE SEQUENCE [LARGE SCALE GENOMIC DNA]</scope>
    <source>
        <strain evidence="2">DSM 17933</strain>
    </source>
</reference>